<dbReference type="EMBL" id="LN831776">
    <property type="protein sequence ID" value="CQR55033.1"/>
    <property type="molecule type" value="Genomic_DNA"/>
</dbReference>
<dbReference type="RefSeq" id="WP_046502766.1">
    <property type="nucleotide sequence ID" value="NZ_LN831776.1"/>
</dbReference>
<evidence type="ECO:0000256" key="6">
    <source>
        <dbReference type="ARBA" id="ARBA00023136"/>
    </source>
</evidence>
<keyword evidence="6 7" id="KW-0472">Membrane</keyword>
<feature type="transmembrane region" description="Helical" evidence="7">
    <location>
        <begin position="249"/>
        <end position="267"/>
    </location>
</feature>
<accession>A0A0E3WHC2</accession>
<dbReference type="InterPro" id="IPR011701">
    <property type="entry name" value="MFS"/>
</dbReference>
<feature type="transmembrane region" description="Helical" evidence="7">
    <location>
        <begin position="210"/>
        <end position="229"/>
    </location>
</feature>
<dbReference type="Proteomes" id="UP000033163">
    <property type="component" value="Chromosome I"/>
</dbReference>
<evidence type="ECO:0000256" key="4">
    <source>
        <dbReference type="ARBA" id="ARBA00022692"/>
    </source>
</evidence>
<feature type="transmembrane region" description="Helical" evidence="7">
    <location>
        <begin position="362"/>
        <end position="381"/>
    </location>
</feature>
<feature type="transmembrane region" description="Helical" evidence="7">
    <location>
        <begin position="299"/>
        <end position="317"/>
    </location>
</feature>
<protein>
    <submittedName>
        <fullName evidence="9">Transporter, major facilitator family protein</fullName>
    </submittedName>
</protein>
<feature type="transmembrane region" description="Helical" evidence="7">
    <location>
        <begin position="274"/>
        <end position="293"/>
    </location>
</feature>
<organism evidence="9 10">
    <name type="scientific">Paenibacillus riograndensis SBR5</name>
    <dbReference type="NCBI Taxonomy" id="1073571"/>
    <lineage>
        <taxon>Bacteria</taxon>
        <taxon>Bacillati</taxon>
        <taxon>Bacillota</taxon>
        <taxon>Bacilli</taxon>
        <taxon>Bacillales</taxon>
        <taxon>Paenibacillaceae</taxon>
        <taxon>Paenibacillus</taxon>
        <taxon>Paenibacillus sonchi group</taxon>
    </lineage>
</organism>
<dbReference type="GO" id="GO:0005886">
    <property type="term" value="C:plasma membrane"/>
    <property type="evidence" value="ECO:0007669"/>
    <property type="project" value="UniProtKB-SubCell"/>
</dbReference>
<evidence type="ECO:0000256" key="1">
    <source>
        <dbReference type="ARBA" id="ARBA00004651"/>
    </source>
</evidence>
<keyword evidence="4 7" id="KW-0812">Transmembrane</keyword>
<evidence type="ECO:0000256" key="3">
    <source>
        <dbReference type="ARBA" id="ARBA00022448"/>
    </source>
</evidence>
<keyword evidence="5 7" id="KW-1133">Transmembrane helix</keyword>
<dbReference type="AlphaFoldDB" id="A0A0E3WHC2"/>
<dbReference type="GO" id="GO:0022857">
    <property type="term" value="F:transmembrane transporter activity"/>
    <property type="evidence" value="ECO:0007669"/>
    <property type="project" value="InterPro"/>
</dbReference>
<dbReference type="InterPro" id="IPR051788">
    <property type="entry name" value="MFS_Transporter"/>
</dbReference>
<proteinExistence type="inferred from homology"/>
<dbReference type="InterPro" id="IPR036259">
    <property type="entry name" value="MFS_trans_sf"/>
</dbReference>
<dbReference type="PANTHER" id="PTHR23514:SF3">
    <property type="entry name" value="BYPASS OF STOP CODON PROTEIN 6"/>
    <property type="match status" value="1"/>
</dbReference>
<feature type="transmembrane region" description="Helical" evidence="7">
    <location>
        <begin position="92"/>
        <end position="116"/>
    </location>
</feature>
<dbReference type="KEGG" id="pri:PRIO_2629"/>
<evidence type="ECO:0000259" key="8">
    <source>
        <dbReference type="PROSITE" id="PS50850"/>
    </source>
</evidence>
<name>A0A0E3WHC2_9BACL</name>
<evidence type="ECO:0000256" key="2">
    <source>
        <dbReference type="ARBA" id="ARBA00008335"/>
    </source>
</evidence>
<dbReference type="Pfam" id="PF07690">
    <property type="entry name" value="MFS_1"/>
    <property type="match status" value="1"/>
</dbReference>
<sequence length="393" mass="42800">MATLLLVVIYIIFISLGIPDSLFGAAWPAIYDEFSLPVSAAGSVTFTISACTTISSLLSARLINKYGTAKLTTISVFLTATALLGFSLSPNIIWFCLFALPLGLGAGAVDAALNNYVALYYKASHMNLLHCFYGLGVSVSPYIMSLALSQQNNWRGGYSNAFWIQIIIALIALCSLPLWKKVNRHKQEAEDEVFHIVSITTLFKLPSARAVFFILISSCAIEYTAGIWGSTFLVNTKGLTAENAAKCLALYYIGLATGRLLAGLAATRLSSWKLIYIGQSVLITAIFMLMLPLPTSVSVGALLLIGLGNAPIFPNILHLTPQNFGKEYSQSMMGAQMAVSYVGIALMPPLYGILAQKLSMSIFPYFIVLLFCMMLFSIYRLRATLKEQQIKLL</sequence>
<evidence type="ECO:0000256" key="5">
    <source>
        <dbReference type="ARBA" id="ARBA00022989"/>
    </source>
</evidence>
<feature type="transmembrane region" description="Helical" evidence="7">
    <location>
        <begin position="128"/>
        <end position="149"/>
    </location>
</feature>
<dbReference type="HOGENOM" id="CLU_021993_2_0_9"/>
<evidence type="ECO:0000256" key="7">
    <source>
        <dbReference type="SAM" id="Phobius"/>
    </source>
</evidence>
<dbReference type="PANTHER" id="PTHR23514">
    <property type="entry name" value="BYPASS OF STOP CODON PROTEIN 6"/>
    <property type="match status" value="1"/>
</dbReference>
<dbReference type="InterPro" id="IPR020846">
    <property type="entry name" value="MFS_dom"/>
</dbReference>
<dbReference type="SUPFAM" id="SSF103473">
    <property type="entry name" value="MFS general substrate transporter"/>
    <property type="match status" value="1"/>
</dbReference>
<evidence type="ECO:0000313" key="9">
    <source>
        <dbReference type="EMBL" id="CQR55033.1"/>
    </source>
</evidence>
<comment type="subcellular location">
    <subcellularLocation>
        <location evidence="1">Cell membrane</location>
        <topology evidence="1">Multi-pass membrane protein</topology>
    </subcellularLocation>
</comment>
<feature type="transmembrane region" description="Helical" evidence="7">
    <location>
        <begin position="161"/>
        <end position="179"/>
    </location>
</feature>
<dbReference type="PATRIC" id="fig|1073571.4.peg.2801"/>
<evidence type="ECO:0000313" key="10">
    <source>
        <dbReference type="Proteomes" id="UP000033163"/>
    </source>
</evidence>
<keyword evidence="3" id="KW-0813">Transport</keyword>
<comment type="similarity">
    <text evidence="2">Belongs to the major facilitator superfamily.</text>
</comment>
<gene>
    <name evidence="9" type="ORF">PRIO_2629</name>
</gene>
<reference evidence="10" key="1">
    <citation type="submission" date="2015-03" db="EMBL/GenBank/DDBJ databases">
        <authorList>
            <person name="Wibberg D."/>
        </authorList>
    </citation>
    <scope>NUCLEOTIDE SEQUENCE [LARGE SCALE GENOMIC DNA]</scope>
</reference>
<feature type="transmembrane region" description="Helical" evidence="7">
    <location>
        <begin position="40"/>
        <end position="60"/>
    </location>
</feature>
<dbReference type="Gene3D" id="1.20.1250.20">
    <property type="entry name" value="MFS general substrate transporter like domains"/>
    <property type="match status" value="1"/>
</dbReference>
<dbReference type="PROSITE" id="PS50850">
    <property type="entry name" value="MFS"/>
    <property type="match status" value="1"/>
</dbReference>
<feature type="domain" description="Major facilitator superfamily (MFS) profile" evidence="8">
    <location>
        <begin position="5"/>
        <end position="385"/>
    </location>
</feature>
<feature type="transmembrane region" description="Helical" evidence="7">
    <location>
        <begin position="338"/>
        <end position="356"/>
    </location>
</feature>
<feature type="transmembrane region" description="Helical" evidence="7">
    <location>
        <begin position="67"/>
        <end position="86"/>
    </location>
</feature>